<dbReference type="EMBL" id="ALBS01000196">
    <property type="protein sequence ID" value="EJT48661.1"/>
    <property type="molecule type" value="Genomic_DNA"/>
</dbReference>
<dbReference type="Pfam" id="PF01425">
    <property type="entry name" value="Amidase"/>
    <property type="match status" value="1"/>
</dbReference>
<dbReference type="HAMAP" id="MF_00120">
    <property type="entry name" value="GatA"/>
    <property type="match status" value="1"/>
</dbReference>
<dbReference type="GO" id="GO:0016740">
    <property type="term" value="F:transferase activity"/>
    <property type="evidence" value="ECO:0007669"/>
    <property type="project" value="UniProtKB-KW"/>
</dbReference>
<gene>
    <name evidence="10" type="ORF">A1Q1_02388</name>
</gene>
<dbReference type="GO" id="GO:0070681">
    <property type="term" value="P:glutaminyl-tRNAGln biosynthesis via transamidation"/>
    <property type="evidence" value="ECO:0007669"/>
    <property type="project" value="UniProtKB-UniRule"/>
</dbReference>
<comment type="similarity">
    <text evidence="1 7">Belongs to the amidase family. GatA subfamily.</text>
</comment>
<evidence type="ECO:0000256" key="6">
    <source>
        <dbReference type="ARBA" id="ARBA00047407"/>
    </source>
</evidence>
<feature type="domain" description="Amidase" evidence="9">
    <location>
        <begin position="34"/>
        <end position="428"/>
    </location>
</feature>
<proteinExistence type="inferred from homology"/>
<comment type="function">
    <text evidence="7">Allows the formation of correctly charged Gln-tRNA(Gln) through the transamidation of misacylated Glu-tRNA(Gln) in the mitochondria. The reaction takes place in the presence of glutamine and ATP through an activated gamma-phospho-Glu-tRNA(Gln).</text>
</comment>
<dbReference type="GO" id="GO:0005739">
    <property type="term" value="C:mitochondrion"/>
    <property type="evidence" value="ECO:0007669"/>
    <property type="project" value="UniProtKB-SubCell"/>
</dbReference>
<evidence type="ECO:0000256" key="5">
    <source>
        <dbReference type="ARBA" id="ARBA00022917"/>
    </source>
</evidence>
<dbReference type="VEuPathDB" id="FungiDB:A1Q1_02388"/>
<keyword evidence="5 7" id="KW-0648">Protein biosynthesis</keyword>
<evidence type="ECO:0000259" key="9">
    <source>
        <dbReference type="Pfam" id="PF01425"/>
    </source>
</evidence>
<keyword evidence="3 7" id="KW-0547">Nucleotide-binding</keyword>
<dbReference type="Proteomes" id="UP000002748">
    <property type="component" value="Unassembled WGS sequence"/>
</dbReference>
<dbReference type="GO" id="GO:0030956">
    <property type="term" value="C:glutamyl-tRNA(Gln) amidotransferase complex"/>
    <property type="evidence" value="ECO:0007669"/>
    <property type="project" value="UniProtKB-UniRule"/>
</dbReference>
<dbReference type="Gene3D" id="3.90.1300.10">
    <property type="entry name" value="Amidase signature (AS) domain"/>
    <property type="match status" value="1"/>
</dbReference>
<dbReference type="KEGG" id="tasa:A1Q1_02388"/>
<dbReference type="InterPro" id="IPR000120">
    <property type="entry name" value="Amidase"/>
</dbReference>
<dbReference type="GeneID" id="25985902"/>
<comment type="subcellular location">
    <subcellularLocation>
        <location evidence="7">Mitochondrion</location>
    </subcellularLocation>
</comment>
<comment type="caution">
    <text evidence="10">The sequence shown here is derived from an EMBL/GenBank/DDBJ whole genome shotgun (WGS) entry which is preliminary data.</text>
</comment>
<dbReference type="GO" id="GO:0005524">
    <property type="term" value="F:ATP binding"/>
    <property type="evidence" value="ECO:0007669"/>
    <property type="project" value="UniProtKB-KW"/>
</dbReference>
<comment type="subunit">
    <text evidence="7">Subunit of the heterotrimeric GatCAB amidotransferase (AdT) complex, composed of A, B and C subunits.</text>
</comment>
<comment type="catalytic activity">
    <reaction evidence="6 7">
        <text>L-glutamyl-tRNA(Gln) + L-glutamine + ATP + H2O = L-glutaminyl-tRNA(Gln) + L-glutamate + ADP + phosphate + H(+)</text>
        <dbReference type="Rhea" id="RHEA:17521"/>
        <dbReference type="Rhea" id="RHEA-COMP:9681"/>
        <dbReference type="Rhea" id="RHEA-COMP:9684"/>
        <dbReference type="ChEBI" id="CHEBI:15377"/>
        <dbReference type="ChEBI" id="CHEBI:15378"/>
        <dbReference type="ChEBI" id="CHEBI:29985"/>
        <dbReference type="ChEBI" id="CHEBI:30616"/>
        <dbReference type="ChEBI" id="CHEBI:43474"/>
        <dbReference type="ChEBI" id="CHEBI:58359"/>
        <dbReference type="ChEBI" id="CHEBI:78520"/>
        <dbReference type="ChEBI" id="CHEBI:78521"/>
        <dbReference type="ChEBI" id="CHEBI:456216"/>
        <dbReference type="EC" id="6.3.5.7"/>
    </reaction>
</comment>
<keyword evidence="10" id="KW-0808">Transferase</keyword>
<dbReference type="HOGENOM" id="CLU_009600_0_3_1"/>
<evidence type="ECO:0000256" key="2">
    <source>
        <dbReference type="ARBA" id="ARBA00022598"/>
    </source>
</evidence>
<dbReference type="PANTHER" id="PTHR11895:SF7">
    <property type="entry name" value="GLUTAMYL-TRNA(GLN) AMIDOTRANSFERASE SUBUNIT A, MITOCHONDRIAL"/>
    <property type="match status" value="1"/>
</dbReference>
<dbReference type="OrthoDB" id="2588643at2759"/>
<keyword evidence="4 7" id="KW-0067">ATP-binding</keyword>
<evidence type="ECO:0000256" key="7">
    <source>
        <dbReference type="HAMAP-Rule" id="MF_03150"/>
    </source>
</evidence>
<feature type="active site" description="Charge relay system" evidence="7">
    <location>
        <position position="117"/>
    </location>
</feature>
<evidence type="ECO:0000256" key="4">
    <source>
        <dbReference type="ARBA" id="ARBA00022840"/>
    </source>
</evidence>
<dbReference type="InterPro" id="IPR004412">
    <property type="entry name" value="GatA"/>
</dbReference>
<evidence type="ECO:0000313" key="10">
    <source>
        <dbReference type="EMBL" id="EJT48661.1"/>
    </source>
</evidence>
<organism evidence="10 11">
    <name type="scientific">Trichosporon asahii var. asahii (strain ATCC 90039 / CBS 2479 / JCM 2466 / KCTC 7840 / NBRC 103889/ NCYC 2677 / UAMH 7654)</name>
    <name type="common">Yeast</name>
    <dbReference type="NCBI Taxonomy" id="1186058"/>
    <lineage>
        <taxon>Eukaryota</taxon>
        <taxon>Fungi</taxon>
        <taxon>Dikarya</taxon>
        <taxon>Basidiomycota</taxon>
        <taxon>Agaricomycotina</taxon>
        <taxon>Tremellomycetes</taxon>
        <taxon>Trichosporonales</taxon>
        <taxon>Trichosporonaceae</taxon>
        <taxon>Trichosporon</taxon>
    </lineage>
</organism>
<dbReference type="InterPro" id="IPR036928">
    <property type="entry name" value="AS_sf"/>
</dbReference>
<feature type="region of interest" description="Disordered" evidence="8">
    <location>
        <begin position="95"/>
        <end position="122"/>
    </location>
</feature>
<dbReference type="EC" id="6.3.5.7" evidence="7"/>
<reference evidence="10 11" key="1">
    <citation type="journal article" date="2012" name="Eukaryot. Cell">
        <title>Draft genome sequence of CBS 2479, the standard type strain of Trichosporon asahii.</title>
        <authorList>
            <person name="Yang R.Y."/>
            <person name="Li H.T."/>
            <person name="Zhu H."/>
            <person name="Zhou G.P."/>
            <person name="Wang M."/>
            <person name="Wang L."/>
        </authorList>
    </citation>
    <scope>NUCLEOTIDE SEQUENCE [LARGE SCALE GENOMIC DNA]</scope>
    <source>
        <strain evidence="11">ATCC 90039 / CBS 2479 / JCM 2466 / KCTC 7840 / NCYC 2677 / UAMH 7654</strain>
    </source>
</reference>
<evidence type="ECO:0000256" key="3">
    <source>
        <dbReference type="ARBA" id="ARBA00022741"/>
    </source>
</evidence>
<dbReference type="InterPro" id="IPR020556">
    <property type="entry name" value="Amidase_CS"/>
</dbReference>
<dbReference type="PANTHER" id="PTHR11895">
    <property type="entry name" value="TRANSAMIDASE"/>
    <property type="match status" value="1"/>
</dbReference>
<dbReference type="PROSITE" id="PS00571">
    <property type="entry name" value="AMIDASES"/>
    <property type="match status" value="1"/>
</dbReference>
<keyword evidence="7" id="KW-0496">Mitochondrion</keyword>
<feature type="active site" description="Acyl-ester intermediate" evidence="7">
    <location>
        <position position="141"/>
    </location>
</feature>
<name>J5T1H3_TRIAS</name>
<sequence length="442" mass="46004">MQRSLVRLSGATAVAGTPSPYCWVNPAQPGPSSAIKDNISYSGAPTTCGSDILDGYVPPYDATCVRRLVDAGAHISGKTKLDAFGMGSANLHMRPDWGVPHNPAGPEGSKPRVTGGSSGGSAAAVADGSSWAALGTDTGGSVRLPAAYCGVVGLKPSYGLVSRHGVIAYADSLDTVGVLAGSVSDVEAVFDVISAPDEHDMTCASAERRSSLPDPPSSLKGLRIGLPIQTHAKGCEQVDPSLLEYLRSEGATLVALTMPSLRLALPAYYVLSAAEAASNLGRFGGSWYGPSAPDVEGESGAERRKRLRTEGFGEETRKRILAGTYALTADAFRNSYLKALHLRRQVQADFEHVFGGVDVILTPTAVGIAPRVDGKDAEGVPGAEYLQDVLTVPASLAGLPGMSVPSGTREGWPVGTSVTGPWGSEKTVFELGRGIERWRQQS</sequence>
<dbReference type="InterPro" id="IPR023631">
    <property type="entry name" value="Amidase_dom"/>
</dbReference>
<dbReference type="GO" id="GO:0050567">
    <property type="term" value="F:glutaminyl-tRNA synthase (glutamine-hydrolyzing) activity"/>
    <property type="evidence" value="ECO:0007669"/>
    <property type="project" value="UniProtKB-UniRule"/>
</dbReference>
<evidence type="ECO:0000313" key="11">
    <source>
        <dbReference type="Proteomes" id="UP000002748"/>
    </source>
</evidence>
<evidence type="ECO:0000256" key="1">
    <source>
        <dbReference type="ARBA" id="ARBA00008069"/>
    </source>
</evidence>
<dbReference type="GO" id="GO:0032543">
    <property type="term" value="P:mitochondrial translation"/>
    <property type="evidence" value="ECO:0007669"/>
    <property type="project" value="UniProtKB-UniRule"/>
</dbReference>
<feature type="active site" description="Charge relay system" evidence="7">
    <location>
        <position position="36"/>
    </location>
</feature>
<dbReference type="RefSeq" id="XP_014180808.1">
    <property type="nucleotide sequence ID" value="XM_014325333.1"/>
</dbReference>
<dbReference type="SUPFAM" id="SSF75304">
    <property type="entry name" value="Amidase signature (AS) enzymes"/>
    <property type="match status" value="1"/>
</dbReference>
<keyword evidence="2 7" id="KW-0436">Ligase</keyword>
<evidence type="ECO:0000256" key="8">
    <source>
        <dbReference type="SAM" id="MobiDB-lite"/>
    </source>
</evidence>
<accession>J5T1H3</accession>
<protein>
    <recommendedName>
        <fullName evidence="7">Glutamyl-tRNA(Gln) amidotransferase subunit A, mitochondrial</fullName>
        <shortName evidence="7">Glu-AdT subunit A</shortName>
        <ecNumber evidence="7">6.3.5.7</ecNumber>
    </recommendedName>
</protein>
<dbReference type="AlphaFoldDB" id="J5T1H3"/>